<evidence type="ECO:0000313" key="10">
    <source>
        <dbReference type="EMBL" id="PVD32664.1"/>
    </source>
</evidence>
<evidence type="ECO:0000259" key="8">
    <source>
        <dbReference type="SMART" id="SM00355"/>
    </source>
</evidence>
<reference evidence="10 11" key="1">
    <citation type="submission" date="2018-04" db="EMBL/GenBank/DDBJ databases">
        <title>The genome of golden apple snail Pomacea canaliculata provides insight into stress tolerance and invasive adaptation.</title>
        <authorList>
            <person name="Liu C."/>
            <person name="Liu B."/>
            <person name="Ren Y."/>
            <person name="Zhang Y."/>
            <person name="Wang H."/>
            <person name="Li S."/>
            <person name="Jiang F."/>
            <person name="Yin L."/>
            <person name="Zhang G."/>
            <person name="Qian W."/>
            <person name="Fan W."/>
        </authorList>
    </citation>
    <scope>NUCLEOTIDE SEQUENCE [LARGE SCALE GENOMIC DNA]</scope>
    <source>
        <strain evidence="10">SZHN2017</strain>
        <tissue evidence="10">Muscle</tissue>
    </source>
</reference>
<organism evidence="10 11">
    <name type="scientific">Pomacea canaliculata</name>
    <name type="common">Golden apple snail</name>
    <dbReference type="NCBI Taxonomy" id="400727"/>
    <lineage>
        <taxon>Eukaryota</taxon>
        <taxon>Metazoa</taxon>
        <taxon>Spiralia</taxon>
        <taxon>Lophotrochozoa</taxon>
        <taxon>Mollusca</taxon>
        <taxon>Gastropoda</taxon>
        <taxon>Caenogastropoda</taxon>
        <taxon>Architaenioglossa</taxon>
        <taxon>Ampullarioidea</taxon>
        <taxon>Ampullariidae</taxon>
        <taxon>Pomacea</taxon>
    </lineage>
</organism>
<feature type="domain" description="U1-type" evidence="9">
    <location>
        <begin position="81"/>
        <end position="115"/>
    </location>
</feature>
<dbReference type="GO" id="GO:0005634">
    <property type="term" value="C:nucleus"/>
    <property type="evidence" value="ECO:0007669"/>
    <property type="project" value="UniProtKB-SubCell"/>
</dbReference>
<keyword evidence="4" id="KW-0863">Zinc-finger</keyword>
<feature type="domain" description="U1-type" evidence="9">
    <location>
        <begin position="135"/>
        <end position="169"/>
    </location>
</feature>
<dbReference type="AlphaFoldDB" id="A0A2T7PGW9"/>
<dbReference type="SMART" id="SM00451">
    <property type="entry name" value="ZnF_U1"/>
    <property type="match status" value="3"/>
</dbReference>
<dbReference type="EMBL" id="PZQS01000004">
    <property type="protein sequence ID" value="PVD32664.1"/>
    <property type="molecule type" value="Genomic_DNA"/>
</dbReference>
<dbReference type="GO" id="GO:0008270">
    <property type="term" value="F:zinc ion binding"/>
    <property type="evidence" value="ECO:0007669"/>
    <property type="project" value="UniProtKB-KW"/>
</dbReference>
<dbReference type="OMA" id="YGRKCEV"/>
<feature type="domain" description="C2H2-type" evidence="8">
    <location>
        <begin position="2"/>
        <end position="26"/>
    </location>
</feature>
<dbReference type="SUPFAM" id="SSF57667">
    <property type="entry name" value="beta-beta-alpha zinc fingers"/>
    <property type="match status" value="3"/>
</dbReference>
<dbReference type="Pfam" id="PF12874">
    <property type="entry name" value="zf-met"/>
    <property type="match status" value="3"/>
</dbReference>
<accession>A0A2T7PGW9</accession>
<feature type="domain" description="C2H2-type" evidence="8">
    <location>
        <begin position="138"/>
        <end position="162"/>
    </location>
</feature>
<feature type="domain" description="C2H2-type" evidence="8">
    <location>
        <begin position="84"/>
        <end position="108"/>
    </location>
</feature>
<dbReference type="PANTHER" id="PTHR46144:SF6">
    <property type="entry name" value="C2H2-TYPE DOMAIN-CONTAINING PROTEIN"/>
    <property type="match status" value="1"/>
</dbReference>
<keyword evidence="5" id="KW-0862">Zinc</keyword>
<evidence type="ECO:0000313" key="11">
    <source>
        <dbReference type="Proteomes" id="UP000245119"/>
    </source>
</evidence>
<name>A0A2T7PGW9_POMCA</name>
<evidence type="ECO:0008006" key="12">
    <source>
        <dbReference type="Google" id="ProtNLM"/>
    </source>
</evidence>
<comment type="caution">
    <text evidence="10">The sequence shown here is derived from an EMBL/GenBank/DDBJ whole genome shotgun (WGS) entry which is preliminary data.</text>
</comment>
<sequence>MPACSVCNLYLNSPEQMQQHLAGKAHAKKVKAVAKLEADAAAKTETAVNAEALRINEVTSQSVTGSDTAASHANTSNTEPPSQQFCDTCKVMLNSPEQAHQHYQGARHAKRLKLVVKGPRNDGATPGESESDPHHGFFFCSFCNVYVNSVQQMTIHREGSKHKKMVEAKKRAAEEQSLDMQPPTKTPKIDRGQTVSGRGQTVSGRDKLFLAGDKLFLAGDKLFLPEDKLFLPEGKILLATEETSLLVAEGKALLLGEAKTLLRLHQSP</sequence>
<protein>
    <recommendedName>
        <fullName evidence="12">Matrin-type domain-containing protein</fullName>
    </recommendedName>
</protein>
<keyword evidence="3" id="KW-0677">Repeat</keyword>
<dbReference type="InterPro" id="IPR003604">
    <property type="entry name" value="Matrin/U1-like-C_Znf_C2H2"/>
</dbReference>
<feature type="domain" description="U1-type" evidence="9">
    <location>
        <begin position="4"/>
        <end position="33"/>
    </location>
</feature>
<feature type="region of interest" description="Disordered" evidence="7">
    <location>
        <begin position="171"/>
        <end position="200"/>
    </location>
</feature>
<dbReference type="Gene3D" id="3.30.160.60">
    <property type="entry name" value="Classic Zinc Finger"/>
    <property type="match status" value="3"/>
</dbReference>
<dbReference type="Proteomes" id="UP000245119">
    <property type="component" value="Linkage Group LG4"/>
</dbReference>
<gene>
    <name evidence="10" type="ORF">C0Q70_08109</name>
</gene>
<feature type="region of interest" description="Disordered" evidence="7">
    <location>
        <begin position="59"/>
        <end position="82"/>
    </location>
</feature>
<evidence type="ECO:0000256" key="6">
    <source>
        <dbReference type="ARBA" id="ARBA00023242"/>
    </source>
</evidence>
<evidence type="ECO:0000256" key="1">
    <source>
        <dbReference type="ARBA" id="ARBA00004123"/>
    </source>
</evidence>
<evidence type="ECO:0000256" key="7">
    <source>
        <dbReference type="SAM" id="MobiDB-lite"/>
    </source>
</evidence>
<evidence type="ECO:0000256" key="2">
    <source>
        <dbReference type="ARBA" id="ARBA00022723"/>
    </source>
</evidence>
<evidence type="ECO:0000256" key="3">
    <source>
        <dbReference type="ARBA" id="ARBA00022737"/>
    </source>
</evidence>
<keyword evidence="11" id="KW-1185">Reference proteome</keyword>
<dbReference type="InterPro" id="IPR051868">
    <property type="entry name" value="ZN346_ZMAT4"/>
</dbReference>
<comment type="subcellular location">
    <subcellularLocation>
        <location evidence="1">Nucleus</location>
    </subcellularLocation>
</comment>
<evidence type="ECO:0000256" key="5">
    <source>
        <dbReference type="ARBA" id="ARBA00022833"/>
    </source>
</evidence>
<dbReference type="PANTHER" id="PTHR46144">
    <property type="entry name" value="ZINC FINGER PROTEIN 385B-LIKE"/>
    <property type="match status" value="1"/>
</dbReference>
<keyword evidence="2" id="KW-0479">Metal-binding</keyword>
<dbReference type="InterPro" id="IPR036236">
    <property type="entry name" value="Znf_C2H2_sf"/>
</dbReference>
<evidence type="ECO:0000259" key="9">
    <source>
        <dbReference type="SMART" id="SM00451"/>
    </source>
</evidence>
<dbReference type="SMART" id="SM00355">
    <property type="entry name" value="ZnF_C2H2"/>
    <property type="match status" value="3"/>
</dbReference>
<dbReference type="OrthoDB" id="6090838at2759"/>
<keyword evidence="6" id="KW-0539">Nucleus</keyword>
<proteinExistence type="predicted"/>
<dbReference type="InterPro" id="IPR013087">
    <property type="entry name" value="Znf_C2H2_type"/>
</dbReference>
<evidence type="ECO:0000256" key="4">
    <source>
        <dbReference type="ARBA" id="ARBA00022771"/>
    </source>
</evidence>
<dbReference type="GO" id="GO:0003676">
    <property type="term" value="F:nucleic acid binding"/>
    <property type="evidence" value="ECO:0007669"/>
    <property type="project" value="InterPro"/>
</dbReference>